<sequence length="109" mass="11720">MLGAACVMRRTRSGKATVYDKRPLATTETTSLGAHPFTLQQTDLTSNLRTPPAYEKHAPQRLEGSASEPPTSSGAGEQVGSTYASTVPYTAMSGRLNESVLRAYHHNII</sequence>
<proteinExistence type="predicted"/>
<accession>A0A8H7TX63</accession>
<reference evidence="2" key="1">
    <citation type="submission" date="2020-11" db="EMBL/GenBank/DDBJ databases">
        <authorList>
            <person name="Koelle M."/>
            <person name="Horta M.A.C."/>
            <person name="Nowrousian M."/>
            <person name="Ohm R.A."/>
            <person name="Benz P."/>
            <person name="Pilgard A."/>
        </authorList>
    </citation>
    <scope>NUCLEOTIDE SEQUENCE</scope>
    <source>
        <strain evidence="2">FPRL280</strain>
    </source>
</reference>
<evidence type="ECO:0000313" key="2">
    <source>
        <dbReference type="EMBL" id="KAF9797900.1"/>
    </source>
</evidence>
<evidence type="ECO:0000256" key="1">
    <source>
        <dbReference type="SAM" id="MobiDB-lite"/>
    </source>
</evidence>
<dbReference type="EMBL" id="JADOXO010001132">
    <property type="protein sequence ID" value="KAF9797900.1"/>
    <property type="molecule type" value="Genomic_DNA"/>
</dbReference>
<evidence type="ECO:0000313" key="3">
    <source>
        <dbReference type="Proteomes" id="UP000639403"/>
    </source>
</evidence>
<feature type="region of interest" description="Disordered" evidence="1">
    <location>
        <begin position="12"/>
        <end position="81"/>
    </location>
</feature>
<name>A0A8H7TX63_9APHY</name>
<dbReference type="AlphaFoldDB" id="A0A8H7TX63"/>
<gene>
    <name evidence="2" type="ORF">IEO21_10820</name>
</gene>
<reference evidence="2" key="2">
    <citation type="journal article" name="Front. Microbiol.">
        <title>Degradative Capacity of Two Strains of Rhodonia placenta: From Phenotype to Genotype.</title>
        <authorList>
            <person name="Kolle M."/>
            <person name="Horta M.A.C."/>
            <person name="Nowrousian M."/>
            <person name="Ohm R.A."/>
            <person name="Benz J.P."/>
            <person name="Pilgard A."/>
        </authorList>
    </citation>
    <scope>NUCLEOTIDE SEQUENCE</scope>
    <source>
        <strain evidence="2">FPRL280</strain>
    </source>
</reference>
<dbReference type="Proteomes" id="UP000639403">
    <property type="component" value="Unassembled WGS sequence"/>
</dbReference>
<organism evidence="2 3">
    <name type="scientific">Rhodonia placenta</name>
    <dbReference type="NCBI Taxonomy" id="104341"/>
    <lineage>
        <taxon>Eukaryota</taxon>
        <taxon>Fungi</taxon>
        <taxon>Dikarya</taxon>
        <taxon>Basidiomycota</taxon>
        <taxon>Agaricomycotina</taxon>
        <taxon>Agaricomycetes</taxon>
        <taxon>Polyporales</taxon>
        <taxon>Adustoporiaceae</taxon>
        <taxon>Rhodonia</taxon>
    </lineage>
</organism>
<protein>
    <submittedName>
        <fullName evidence="2">Uncharacterized protein</fullName>
    </submittedName>
</protein>
<comment type="caution">
    <text evidence="2">The sequence shown here is derived from an EMBL/GenBank/DDBJ whole genome shotgun (WGS) entry which is preliminary data.</text>
</comment>
<feature type="compositionally biased region" description="Polar residues" evidence="1">
    <location>
        <begin position="68"/>
        <end position="81"/>
    </location>
</feature>
<feature type="compositionally biased region" description="Polar residues" evidence="1">
    <location>
        <begin position="26"/>
        <end position="49"/>
    </location>
</feature>